<gene>
    <name evidence="1" type="ORF">IC235_01055</name>
</gene>
<dbReference type="PANTHER" id="PTHR43737:SF1">
    <property type="entry name" value="DUF1501 DOMAIN-CONTAINING PROTEIN"/>
    <property type="match status" value="1"/>
</dbReference>
<reference evidence="1" key="1">
    <citation type="submission" date="2020-09" db="EMBL/GenBank/DDBJ databases">
        <authorList>
            <person name="Kim M.K."/>
        </authorList>
    </citation>
    <scope>NUCLEOTIDE SEQUENCE</scope>
    <source>
        <strain evidence="1">BT664</strain>
    </source>
</reference>
<evidence type="ECO:0000313" key="2">
    <source>
        <dbReference type="Proteomes" id="UP000612233"/>
    </source>
</evidence>
<comment type="caution">
    <text evidence="1">The sequence shown here is derived from an EMBL/GenBank/DDBJ whole genome shotgun (WGS) entry which is preliminary data.</text>
</comment>
<dbReference type="InterPro" id="IPR010869">
    <property type="entry name" value="DUF1501"/>
</dbReference>
<dbReference type="Pfam" id="PF07394">
    <property type="entry name" value="DUF1501"/>
    <property type="match status" value="1"/>
</dbReference>
<dbReference type="Proteomes" id="UP000612233">
    <property type="component" value="Unassembled WGS sequence"/>
</dbReference>
<dbReference type="EMBL" id="JACXAD010000001">
    <property type="protein sequence ID" value="MBD2766476.1"/>
    <property type="molecule type" value="Genomic_DNA"/>
</dbReference>
<keyword evidence="2" id="KW-1185">Reference proteome</keyword>
<dbReference type="AlphaFoldDB" id="A0A927B999"/>
<name>A0A927B999_9BACT</name>
<dbReference type="PANTHER" id="PTHR43737">
    <property type="entry name" value="BLL7424 PROTEIN"/>
    <property type="match status" value="1"/>
</dbReference>
<proteinExistence type="predicted"/>
<accession>A0A927B999</accession>
<sequence>MTTNRRTFIKSAALASGSLLIPNFLHGLGRLGPSEGIPGKTLVIVQLSGGNDGLNCVVPFRNDQYYKLRPNLAIPQKDLIGITGEVGLNKNLKELATLYDQGELAILNNVGYPNPNRSHFRSMDIWQSGSDADQVLSSGWVGRYLDASCGSRCPAPHAAVELDDTLSLALKGVKGRGLAFHDPADLYRLSTNPVLRKLSPAPPEPGKNPSLEFLHKTLAETNQSVDYIYAHSKIYRSSQTYPAHEFGRRMKLIAELIGSGSETKVYYISLPGFDTHALQKMFHSAVLKTYAQTIGAFCADLKASNRFNDTVVLTFSEFGRRVAQNASKGTDHGTANNVYIAGGGLGRAGILNEMPNLTQLDEGDLIHTVDFRRVYATLLERALRVNSEKVLAQRFAPLDFLKG</sequence>
<protein>
    <submittedName>
        <fullName evidence="1">DUF1501 domain-containing protein</fullName>
    </submittedName>
</protein>
<organism evidence="1 2">
    <name type="scientific">Hymenobacter montanus</name>
    <dbReference type="NCBI Taxonomy" id="2771359"/>
    <lineage>
        <taxon>Bacteria</taxon>
        <taxon>Pseudomonadati</taxon>
        <taxon>Bacteroidota</taxon>
        <taxon>Cytophagia</taxon>
        <taxon>Cytophagales</taxon>
        <taxon>Hymenobacteraceae</taxon>
        <taxon>Hymenobacter</taxon>
    </lineage>
</organism>
<evidence type="ECO:0000313" key="1">
    <source>
        <dbReference type="EMBL" id="MBD2766476.1"/>
    </source>
</evidence>
<dbReference type="RefSeq" id="WP_191003300.1">
    <property type="nucleotide sequence ID" value="NZ_JACXAD010000001.1"/>
</dbReference>